<reference evidence="2 3" key="2">
    <citation type="submission" date="2020-02" db="EMBL/GenBank/DDBJ databases">
        <title>Genome sequences of Thiorhodococcus mannitoliphagus and Thiorhodococcus minor, purple sulfur photosynthetic bacteria in the gammaproteobacterial family, Chromatiaceae.</title>
        <authorList>
            <person name="Aviles F.A."/>
            <person name="Meyer T.E."/>
            <person name="Kyndt J.A."/>
        </authorList>
    </citation>
    <scope>NUCLEOTIDE SEQUENCE [LARGE SCALE GENOMIC DNA]</scope>
    <source>
        <strain evidence="2 3">DSM 18266</strain>
    </source>
</reference>
<proteinExistence type="predicted"/>
<gene>
    <name evidence="2" type="ORF">G3480_16765</name>
</gene>
<dbReference type="AlphaFoldDB" id="A0A6P1DUD3"/>
<dbReference type="RefSeq" id="WP_164655035.1">
    <property type="nucleotide sequence ID" value="NZ_JAAIJR010000075.1"/>
</dbReference>
<reference evidence="3" key="1">
    <citation type="journal article" date="2020" name="Microbiol. Resour. Announc.">
        <title>Draft Genome Sequences of Thiorhodococcus mannitoliphagus and Thiorhodococcus minor, Purple Sulfur Photosynthetic Bacteria in the Gammaproteobacterial Family Chromatiaceae.</title>
        <authorList>
            <person name="Aviles F.A."/>
            <person name="Meyer T.E."/>
            <person name="Kyndt J.A."/>
        </authorList>
    </citation>
    <scope>NUCLEOTIDE SEQUENCE [LARGE SCALE GENOMIC DNA]</scope>
    <source>
        <strain evidence="3">DSM 18266</strain>
    </source>
</reference>
<accession>A0A6P1DUD3</accession>
<evidence type="ECO:0000313" key="3">
    <source>
        <dbReference type="Proteomes" id="UP000471640"/>
    </source>
</evidence>
<organism evidence="2 3">
    <name type="scientific">Thiorhodococcus mannitoliphagus</name>
    <dbReference type="NCBI Taxonomy" id="329406"/>
    <lineage>
        <taxon>Bacteria</taxon>
        <taxon>Pseudomonadati</taxon>
        <taxon>Pseudomonadota</taxon>
        <taxon>Gammaproteobacteria</taxon>
        <taxon>Chromatiales</taxon>
        <taxon>Chromatiaceae</taxon>
        <taxon>Thiorhodococcus</taxon>
    </lineage>
</organism>
<name>A0A6P1DUD3_9GAMM</name>
<sequence length="95" mass="9701">MLLEVKPRSSTSSTPIGFPKATGTAAPSLRSQAILAWFARAGSPGYIKPIGGGEPAPAAMSFCDNRLGVALDVDNTVPVDGATTADMALVDDILI</sequence>
<evidence type="ECO:0000256" key="1">
    <source>
        <dbReference type="SAM" id="MobiDB-lite"/>
    </source>
</evidence>
<evidence type="ECO:0000313" key="2">
    <source>
        <dbReference type="EMBL" id="NEX21937.1"/>
    </source>
</evidence>
<keyword evidence="3" id="KW-1185">Reference proteome</keyword>
<feature type="region of interest" description="Disordered" evidence="1">
    <location>
        <begin position="1"/>
        <end position="25"/>
    </location>
</feature>
<protein>
    <submittedName>
        <fullName evidence="2">Uncharacterized protein</fullName>
    </submittedName>
</protein>
<dbReference type="EMBL" id="JAAIJR010000075">
    <property type="protein sequence ID" value="NEX21937.1"/>
    <property type="molecule type" value="Genomic_DNA"/>
</dbReference>
<dbReference type="Proteomes" id="UP000471640">
    <property type="component" value="Unassembled WGS sequence"/>
</dbReference>
<comment type="caution">
    <text evidence="2">The sequence shown here is derived from an EMBL/GenBank/DDBJ whole genome shotgun (WGS) entry which is preliminary data.</text>
</comment>